<dbReference type="EMBL" id="FZPH01000001">
    <property type="protein sequence ID" value="SNS77089.1"/>
    <property type="molecule type" value="Genomic_DNA"/>
</dbReference>
<evidence type="ECO:0008006" key="4">
    <source>
        <dbReference type="Google" id="ProtNLM"/>
    </source>
</evidence>
<reference evidence="2 3" key="1">
    <citation type="submission" date="2017-06" db="EMBL/GenBank/DDBJ databases">
        <authorList>
            <person name="Kim H.J."/>
            <person name="Triplett B.A."/>
        </authorList>
    </citation>
    <scope>NUCLEOTIDE SEQUENCE [LARGE SCALE GENOMIC DNA]</scope>
    <source>
        <strain evidence="2 3">CGMCC 4.5593</strain>
    </source>
</reference>
<feature type="compositionally biased region" description="Gly residues" evidence="1">
    <location>
        <begin position="19"/>
        <end position="29"/>
    </location>
</feature>
<accession>A0A239H6P2</accession>
<dbReference type="Gene3D" id="1.25.10.10">
    <property type="entry name" value="Leucine-rich Repeat Variant"/>
    <property type="match status" value="1"/>
</dbReference>
<dbReference type="OrthoDB" id="3374146at2"/>
<dbReference type="SUPFAM" id="SSF48371">
    <property type="entry name" value="ARM repeat"/>
    <property type="match status" value="1"/>
</dbReference>
<protein>
    <recommendedName>
        <fullName evidence="4">HEAT repeat-containing protein</fullName>
    </recommendedName>
</protein>
<dbReference type="RefSeq" id="WP_089244543.1">
    <property type="nucleotide sequence ID" value="NZ_FZPH01000001.1"/>
</dbReference>
<feature type="region of interest" description="Disordered" evidence="1">
    <location>
        <begin position="19"/>
        <end position="44"/>
    </location>
</feature>
<gene>
    <name evidence="2" type="ORF">SAMN05421812_101723</name>
</gene>
<dbReference type="InterPro" id="IPR011989">
    <property type="entry name" value="ARM-like"/>
</dbReference>
<evidence type="ECO:0000256" key="1">
    <source>
        <dbReference type="SAM" id="MobiDB-lite"/>
    </source>
</evidence>
<sequence length="212" mass="21343">MGVLSGTTASPGAAVVSGGGAAGHSGGPLAGATTSPGAVAGLGETGGPADAPVLRVHLAHPSARGRVAALRALRRLGGLPTDAAVALLTDPSSAVVKNAVAVLLADAATLDAGLAERLLAPEQPRHVRFAGYRLAAARGAWSRLIADLRLLDDPDEQLRQVARVDVDGWLSQAATAYRMPTAAQRAELAALLDRAAPTLRTAGVLRFHAGLT</sequence>
<dbReference type="Proteomes" id="UP000198362">
    <property type="component" value="Unassembled WGS sequence"/>
</dbReference>
<dbReference type="InterPro" id="IPR016024">
    <property type="entry name" value="ARM-type_fold"/>
</dbReference>
<dbReference type="AlphaFoldDB" id="A0A239H6P2"/>
<organism evidence="2 3">
    <name type="scientific">Asanoa hainanensis</name>
    <dbReference type="NCBI Taxonomy" id="560556"/>
    <lineage>
        <taxon>Bacteria</taxon>
        <taxon>Bacillati</taxon>
        <taxon>Actinomycetota</taxon>
        <taxon>Actinomycetes</taxon>
        <taxon>Micromonosporales</taxon>
        <taxon>Micromonosporaceae</taxon>
        <taxon>Asanoa</taxon>
    </lineage>
</organism>
<name>A0A239H6P2_9ACTN</name>
<proteinExistence type="predicted"/>
<keyword evidence="3" id="KW-1185">Reference proteome</keyword>
<evidence type="ECO:0000313" key="3">
    <source>
        <dbReference type="Proteomes" id="UP000198362"/>
    </source>
</evidence>
<evidence type="ECO:0000313" key="2">
    <source>
        <dbReference type="EMBL" id="SNS77089.1"/>
    </source>
</evidence>